<name>F4KV59_HALH1</name>
<keyword evidence="2" id="KW-1185">Reference proteome</keyword>
<protein>
    <recommendedName>
        <fullName evidence="3">DUF1905 domain-containing protein</fullName>
    </recommendedName>
</protein>
<sequence>MNPEQNFQFTSYIEESNNRLWGQHFIVPAPVVQAISALGEDKRVVCTINGQVEYQCALISKGEGMYIIYVNKARMKQLKLKIGDQVQASLVKDDSEYGLPVPEEFLEVMEQDPEAKAFWEKLTPGKKRTMLYIIAHPKSSDLKIVRALAIAEHLKAFDGKINFRALNDTLRG</sequence>
<gene>
    <name evidence="1" type="ordered locus">Halhy_1330</name>
</gene>
<dbReference type="Pfam" id="PF13376">
    <property type="entry name" value="OmdA"/>
    <property type="match status" value="1"/>
</dbReference>
<dbReference type="InterPro" id="IPR037079">
    <property type="entry name" value="AF2212/PG0164-like_sf"/>
</dbReference>
<dbReference type="HOGENOM" id="CLU_131428_0_0_10"/>
<evidence type="ECO:0008006" key="3">
    <source>
        <dbReference type="Google" id="ProtNLM"/>
    </source>
</evidence>
<dbReference type="Pfam" id="PF08922">
    <property type="entry name" value="DUF1905"/>
    <property type="match status" value="1"/>
</dbReference>
<dbReference type="Proteomes" id="UP000008461">
    <property type="component" value="Chromosome"/>
</dbReference>
<dbReference type="OrthoDB" id="959664at2"/>
<dbReference type="STRING" id="760192.Halhy_1330"/>
<dbReference type="RefSeq" id="WP_013763779.1">
    <property type="nucleotide sequence ID" value="NC_015510.1"/>
</dbReference>
<dbReference type="InterPro" id="IPR015018">
    <property type="entry name" value="DUF1905"/>
</dbReference>
<dbReference type="eggNOG" id="COG4430">
    <property type="taxonomic scope" value="Bacteria"/>
</dbReference>
<reference key="2">
    <citation type="submission" date="2011-04" db="EMBL/GenBank/DDBJ databases">
        <title>Complete sequence of chromosome of Haliscomenobacter hydrossis DSM 1100.</title>
        <authorList>
            <consortium name="US DOE Joint Genome Institute (JGI-PGF)"/>
            <person name="Lucas S."/>
            <person name="Han J."/>
            <person name="Lapidus A."/>
            <person name="Bruce D."/>
            <person name="Goodwin L."/>
            <person name="Pitluck S."/>
            <person name="Peters L."/>
            <person name="Kyrpides N."/>
            <person name="Mavromatis K."/>
            <person name="Ivanova N."/>
            <person name="Ovchinnikova G."/>
            <person name="Pagani I."/>
            <person name="Daligault H."/>
            <person name="Detter J.C."/>
            <person name="Han C."/>
            <person name="Land M."/>
            <person name="Hauser L."/>
            <person name="Markowitz V."/>
            <person name="Cheng J.-F."/>
            <person name="Hugenholtz P."/>
            <person name="Woyke T."/>
            <person name="Wu D."/>
            <person name="Verbarg S."/>
            <person name="Frueling A."/>
            <person name="Brambilla E."/>
            <person name="Klenk H.-P."/>
            <person name="Eisen J.A."/>
        </authorList>
    </citation>
    <scope>NUCLEOTIDE SEQUENCE</scope>
    <source>
        <strain>DSM 1100</strain>
    </source>
</reference>
<proteinExistence type="predicted"/>
<accession>F4KV59</accession>
<reference evidence="1 2" key="1">
    <citation type="journal article" date="2011" name="Stand. Genomic Sci.">
        <title>Complete genome sequence of Haliscomenobacter hydrossis type strain (O).</title>
        <authorList>
            <consortium name="US DOE Joint Genome Institute (JGI-PGF)"/>
            <person name="Daligault H."/>
            <person name="Lapidus A."/>
            <person name="Zeytun A."/>
            <person name="Nolan M."/>
            <person name="Lucas S."/>
            <person name="Del Rio T.G."/>
            <person name="Tice H."/>
            <person name="Cheng J.F."/>
            <person name="Tapia R."/>
            <person name="Han C."/>
            <person name="Goodwin L."/>
            <person name="Pitluck S."/>
            <person name="Liolios K."/>
            <person name="Pagani I."/>
            <person name="Ivanova N."/>
            <person name="Huntemann M."/>
            <person name="Mavromatis K."/>
            <person name="Mikhailova N."/>
            <person name="Pati A."/>
            <person name="Chen A."/>
            <person name="Palaniappan K."/>
            <person name="Land M."/>
            <person name="Hauser L."/>
            <person name="Brambilla E.M."/>
            <person name="Rohde M."/>
            <person name="Verbarg S."/>
            <person name="Goker M."/>
            <person name="Bristow J."/>
            <person name="Eisen J.A."/>
            <person name="Markowitz V."/>
            <person name="Hugenholtz P."/>
            <person name="Kyrpides N.C."/>
            <person name="Klenk H.P."/>
            <person name="Woyke T."/>
        </authorList>
    </citation>
    <scope>NUCLEOTIDE SEQUENCE [LARGE SCALE GENOMIC DNA]</scope>
    <source>
        <strain evidence="2">ATCC 27775 / DSM 1100 / LMG 10767 / O</strain>
    </source>
</reference>
<dbReference type="KEGG" id="hhy:Halhy_1330"/>
<evidence type="ECO:0000313" key="1">
    <source>
        <dbReference type="EMBL" id="AEE49225.1"/>
    </source>
</evidence>
<dbReference type="AlphaFoldDB" id="F4KV59"/>
<dbReference type="Gene3D" id="2.40.30.100">
    <property type="entry name" value="AF2212/PG0164-like"/>
    <property type="match status" value="1"/>
</dbReference>
<dbReference type="SUPFAM" id="SSF141694">
    <property type="entry name" value="AF2212/PG0164-like"/>
    <property type="match status" value="1"/>
</dbReference>
<dbReference type="EMBL" id="CP002691">
    <property type="protein sequence ID" value="AEE49225.1"/>
    <property type="molecule type" value="Genomic_DNA"/>
</dbReference>
<organism evidence="1 2">
    <name type="scientific">Haliscomenobacter hydrossis (strain ATCC 27775 / DSM 1100 / LMG 10767 / O)</name>
    <dbReference type="NCBI Taxonomy" id="760192"/>
    <lineage>
        <taxon>Bacteria</taxon>
        <taxon>Pseudomonadati</taxon>
        <taxon>Bacteroidota</taxon>
        <taxon>Saprospiria</taxon>
        <taxon>Saprospirales</taxon>
        <taxon>Haliscomenobacteraceae</taxon>
        <taxon>Haliscomenobacter</taxon>
    </lineage>
</organism>
<evidence type="ECO:0000313" key="2">
    <source>
        <dbReference type="Proteomes" id="UP000008461"/>
    </source>
</evidence>